<proteinExistence type="predicted"/>
<gene>
    <name evidence="1" type="ORF">ALC53_06926</name>
</gene>
<sequence>MDYVYSFGLCFEFGGRSRFRLFGVGDERTVGHARLRVATLRGEAIVSERVSRASRSPRFSSMRQVTDVPLSPLFLLFLHSLHRVKSRAPLQAYVSCMCCITRVSVPR</sequence>
<name>A0A195BE12_9HYME</name>
<dbReference type="EMBL" id="KQ976511">
    <property type="protein sequence ID" value="KYM82437.1"/>
    <property type="molecule type" value="Genomic_DNA"/>
</dbReference>
<reference evidence="1 2" key="1">
    <citation type="submission" date="2015-09" db="EMBL/GenBank/DDBJ databases">
        <title>Atta colombica WGS genome.</title>
        <authorList>
            <person name="Nygaard S."/>
            <person name="Hu H."/>
            <person name="Boomsma J."/>
            <person name="Zhang G."/>
        </authorList>
    </citation>
    <scope>NUCLEOTIDE SEQUENCE [LARGE SCALE GENOMIC DNA]</scope>
    <source>
        <strain evidence="1">Treedump-2</strain>
        <tissue evidence="1">Whole body</tissue>
    </source>
</reference>
<keyword evidence="2" id="KW-1185">Reference proteome</keyword>
<protein>
    <submittedName>
        <fullName evidence="1">Uncharacterized protein</fullName>
    </submittedName>
</protein>
<evidence type="ECO:0000313" key="1">
    <source>
        <dbReference type="EMBL" id="KYM82437.1"/>
    </source>
</evidence>
<dbReference type="Proteomes" id="UP000078540">
    <property type="component" value="Unassembled WGS sequence"/>
</dbReference>
<dbReference type="AlphaFoldDB" id="A0A195BE12"/>
<evidence type="ECO:0000313" key="2">
    <source>
        <dbReference type="Proteomes" id="UP000078540"/>
    </source>
</evidence>
<accession>A0A195BE12</accession>
<organism evidence="1 2">
    <name type="scientific">Atta colombica</name>
    <dbReference type="NCBI Taxonomy" id="520822"/>
    <lineage>
        <taxon>Eukaryota</taxon>
        <taxon>Metazoa</taxon>
        <taxon>Ecdysozoa</taxon>
        <taxon>Arthropoda</taxon>
        <taxon>Hexapoda</taxon>
        <taxon>Insecta</taxon>
        <taxon>Pterygota</taxon>
        <taxon>Neoptera</taxon>
        <taxon>Endopterygota</taxon>
        <taxon>Hymenoptera</taxon>
        <taxon>Apocrita</taxon>
        <taxon>Aculeata</taxon>
        <taxon>Formicoidea</taxon>
        <taxon>Formicidae</taxon>
        <taxon>Myrmicinae</taxon>
        <taxon>Atta</taxon>
    </lineage>
</organism>